<dbReference type="AlphaFoldDB" id="A0A0A9E4P3"/>
<protein>
    <submittedName>
        <fullName evidence="2">Uncharacterized protein</fullName>
    </submittedName>
</protein>
<sequence length="102" mass="10607">MKVAQCSKGKEGNSNKKVILTRQPKRTAVRHAAVAVADLRLHQAVAAPAVDLPASLPPLAAEPRIPPRPESRHPASVTVGTPPPEVAVDSSGERRTRGAAAA</sequence>
<reference evidence="2" key="1">
    <citation type="submission" date="2014-09" db="EMBL/GenBank/DDBJ databases">
        <authorList>
            <person name="Magalhaes I.L.F."/>
            <person name="Oliveira U."/>
            <person name="Santos F.R."/>
            <person name="Vidigal T.H.D.A."/>
            <person name="Brescovit A.D."/>
            <person name="Santos A.J."/>
        </authorList>
    </citation>
    <scope>NUCLEOTIDE SEQUENCE</scope>
    <source>
        <tissue evidence="2">Shoot tissue taken approximately 20 cm above the soil surface</tissue>
    </source>
</reference>
<name>A0A0A9E4P3_ARUDO</name>
<accession>A0A0A9E4P3</accession>
<evidence type="ECO:0000313" key="2">
    <source>
        <dbReference type="EMBL" id="JAD95734.1"/>
    </source>
</evidence>
<organism evidence="2">
    <name type="scientific">Arundo donax</name>
    <name type="common">Giant reed</name>
    <name type="synonym">Donax arundinaceus</name>
    <dbReference type="NCBI Taxonomy" id="35708"/>
    <lineage>
        <taxon>Eukaryota</taxon>
        <taxon>Viridiplantae</taxon>
        <taxon>Streptophyta</taxon>
        <taxon>Embryophyta</taxon>
        <taxon>Tracheophyta</taxon>
        <taxon>Spermatophyta</taxon>
        <taxon>Magnoliopsida</taxon>
        <taxon>Liliopsida</taxon>
        <taxon>Poales</taxon>
        <taxon>Poaceae</taxon>
        <taxon>PACMAD clade</taxon>
        <taxon>Arundinoideae</taxon>
        <taxon>Arundineae</taxon>
        <taxon>Arundo</taxon>
    </lineage>
</organism>
<reference evidence="2" key="2">
    <citation type="journal article" date="2015" name="Data Brief">
        <title>Shoot transcriptome of the giant reed, Arundo donax.</title>
        <authorList>
            <person name="Barrero R.A."/>
            <person name="Guerrero F.D."/>
            <person name="Moolhuijzen P."/>
            <person name="Goolsby J.A."/>
            <person name="Tidwell J."/>
            <person name="Bellgard S.E."/>
            <person name="Bellgard M.I."/>
        </authorList>
    </citation>
    <scope>NUCLEOTIDE SEQUENCE</scope>
    <source>
        <tissue evidence="2">Shoot tissue taken approximately 20 cm above the soil surface</tissue>
    </source>
</reference>
<feature type="region of interest" description="Disordered" evidence="1">
    <location>
        <begin position="50"/>
        <end position="102"/>
    </location>
</feature>
<proteinExistence type="predicted"/>
<feature type="compositionally biased region" description="Low complexity" evidence="1">
    <location>
        <begin position="50"/>
        <end position="63"/>
    </location>
</feature>
<dbReference type="EMBL" id="GBRH01202161">
    <property type="protein sequence ID" value="JAD95734.1"/>
    <property type="molecule type" value="Transcribed_RNA"/>
</dbReference>
<evidence type="ECO:0000256" key="1">
    <source>
        <dbReference type="SAM" id="MobiDB-lite"/>
    </source>
</evidence>